<evidence type="ECO:0000259" key="4">
    <source>
        <dbReference type="Pfam" id="PF16220"/>
    </source>
</evidence>
<keyword evidence="2" id="KW-0472">Membrane</keyword>
<dbReference type="PANTHER" id="PTHR30273:SF2">
    <property type="entry name" value="PROTEIN FECR"/>
    <property type="match status" value="1"/>
</dbReference>
<feature type="transmembrane region" description="Helical" evidence="2">
    <location>
        <begin position="97"/>
        <end position="117"/>
    </location>
</feature>
<dbReference type="PANTHER" id="PTHR30273">
    <property type="entry name" value="PERIPLASMIC SIGNAL SENSOR AND SIGMA FACTOR ACTIVATOR FECR-RELATED"/>
    <property type="match status" value="1"/>
</dbReference>
<dbReference type="EMBL" id="JBIGHY010000019">
    <property type="protein sequence ID" value="MFG6417261.1"/>
    <property type="molecule type" value="Genomic_DNA"/>
</dbReference>
<feature type="domain" description="FecR protein" evidence="3">
    <location>
        <begin position="126"/>
        <end position="222"/>
    </location>
</feature>
<protein>
    <submittedName>
        <fullName evidence="5">FecR family protein</fullName>
    </submittedName>
</protein>
<proteinExistence type="predicted"/>
<accession>A0ABW7EUW2</accession>
<comment type="caution">
    <text evidence="5">The sequence shown here is derived from an EMBL/GenBank/DDBJ whole genome shotgun (WGS) entry which is preliminary data.</text>
</comment>
<dbReference type="Pfam" id="PF16220">
    <property type="entry name" value="DUF4880"/>
    <property type="match status" value="1"/>
</dbReference>
<keyword evidence="6" id="KW-1185">Reference proteome</keyword>
<evidence type="ECO:0000313" key="6">
    <source>
        <dbReference type="Proteomes" id="UP001606300"/>
    </source>
</evidence>
<dbReference type="InterPro" id="IPR012373">
    <property type="entry name" value="Ferrdict_sens_TM"/>
</dbReference>
<dbReference type="Proteomes" id="UP001606300">
    <property type="component" value="Unassembled WGS sequence"/>
</dbReference>
<name>A0ABW7EUW2_9BURK</name>
<evidence type="ECO:0000313" key="5">
    <source>
        <dbReference type="EMBL" id="MFG6417261.1"/>
    </source>
</evidence>
<dbReference type="RefSeq" id="WP_394473318.1">
    <property type="nucleotide sequence ID" value="NZ_JBIGHY010000019.1"/>
</dbReference>
<evidence type="ECO:0000256" key="1">
    <source>
        <dbReference type="SAM" id="MobiDB-lite"/>
    </source>
</evidence>
<dbReference type="Pfam" id="PF04773">
    <property type="entry name" value="FecR"/>
    <property type="match status" value="1"/>
</dbReference>
<feature type="domain" description="FecR N-terminal" evidence="4">
    <location>
        <begin position="25"/>
        <end position="62"/>
    </location>
</feature>
<dbReference type="InterPro" id="IPR032623">
    <property type="entry name" value="FecR_N"/>
</dbReference>
<sequence>MERPEAGAADGAQRRPKPSPAVRAQAAVWVTKLHSEDRSPEMEREFRKWQAQSAEHRDAFEKTTDAWVAAGNIKFADAYKALAAQNVRHPGGVYGGFSRLAAGGVVAVLVAVGLFAGQHWWERGLYRTAVGEQRVVMLDDGSRMRLNTDTRVRVSFNDSQRTVTVKNGEAIFEVSKDPARPFVVRASGSEVVAVGTAFAVRYGTTTEGKSNEVLVTLIEGQVNVRPAAESPSDAIAPARLVAMKAGDRLRLSREAGSKVASAPQVDRPNVEAVTAWKQSEVVFDAATLPEAVAEMNRYSRTSIVLVDELARTNMRVSGLYPTGDNVGFANAVAHLHGLRLKNEAGRLTLEKAE</sequence>
<dbReference type="PIRSF" id="PIRSF018266">
    <property type="entry name" value="FecR"/>
    <property type="match status" value="1"/>
</dbReference>
<evidence type="ECO:0000256" key="2">
    <source>
        <dbReference type="SAM" id="Phobius"/>
    </source>
</evidence>
<keyword evidence="2" id="KW-1133">Transmembrane helix</keyword>
<reference evidence="5 6" key="1">
    <citation type="submission" date="2024-09" db="EMBL/GenBank/DDBJ databases">
        <title>Novel species of the genus Pelomonas and Roseateles isolated from streams.</title>
        <authorList>
            <person name="Lu H."/>
        </authorList>
    </citation>
    <scope>NUCLEOTIDE SEQUENCE [LARGE SCALE GENOMIC DNA]</scope>
    <source>
        <strain evidence="5 6">DC23W</strain>
    </source>
</reference>
<evidence type="ECO:0000259" key="3">
    <source>
        <dbReference type="Pfam" id="PF04773"/>
    </source>
</evidence>
<feature type="region of interest" description="Disordered" evidence="1">
    <location>
        <begin position="1"/>
        <end position="23"/>
    </location>
</feature>
<organism evidence="5 6">
    <name type="scientific">Pelomonas dachongensis</name>
    <dbReference type="NCBI Taxonomy" id="3299029"/>
    <lineage>
        <taxon>Bacteria</taxon>
        <taxon>Pseudomonadati</taxon>
        <taxon>Pseudomonadota</taxon>
        <taxon>Betaproteobacteria</taxon>
        <taxon>Burkholderiales</taxon>
        <taxon>Sphaerotilaceae</taxon>
        <taxon>Roseateles</taxon>
    </lineage>
</organism>
<dbReference type="InterPro" id="IPR006860">
    <property type="entry name" value="FecR"/>
</dbReference>
<keyword evidence="2" id="KW-0812">Transmembrane</keyword>
<gene>
    <name evidence="5" type="ORF">ACG02S_25540</name>
</gene>
<dbReference type="Gene3D" id="2.60.120.1440">
    <property type="match status" value="1"/>
</dbReference>